<gene>
    <name evidence="1" type="ORF">DVH24_014035</name>
</gene>
<protein>
    <submittedName>
        <fullName evidence="1">Uncharacterized protein</fullName>
    </submittedName>
</protein>
<name>A0A498JCC4_MALDO</name>
<accession>A0A498JCC4</accession>
<dbReference type="EMBL" id="RDQH01000333">
    <property type="protein sequence ID" value="RXH93459.1"/>
    <property type="molecule type" value="Genomic_DNA"/>
</dbReference>
<reference evidence="1 2" key="1">
    <citation type="submission" date="2018-10" db="EMBL/GenBank/DDBJ databases">
        <title>A high-quality apple genome assembly.</title>
        <authorList>
            <person name="Hu J."/>
        </authorList>
    </citation>
    <scope>NUCLEOTIDE SEQUENCE [LARGE SCALE GENOMIC DNA]</scope>
    <source>
        <strain evidence="2">cv. HFTH1</strain>
        <tissue evidence="1">Young leaf</tissue>
    </source>
</reference>
<keyword evidence="2" id="KW-1185">Reference proteome</keyword>
<dbReference type="Proteomes" id="UP000290289">
    <property type="component" value="Chromosome 7"/>
</dbReference>
<sequence>MMPSIEWELFKLFGDQTDIKFSIVSFVLYRKLIFFVVSHSNGVSCEEFRNHVRRFANEIKSNYELILQKLQCLVARGGGGSSGGDNSSKLMHTDPKIRQRMNPNLGPNIGCPDSCPNSHSPFIKMASHISVVKSNQVVLKLQSFHEEKIQAREKAYEFFSPFRLRYKPKTRPCLQPILKKFTKVRDYGKYHDGDLHCSVPIPNFKKVLGFFGSDLAGKNEKTKNARSSKCLVCNGEVMKNGTIVHLKLSFHELIRDIGGTSSPGLFNLKSIGDDPSTEDDFLEAAKPFGLDDETTFLAFNLFDKMKRKLFFLFNCWGKTTIPVFGTSI</sequence>
<dbReference type="AlphaFoldDB" id="A0A498JCC4"/>
<evidence type="ECO:0000313" key="1">
    <source>
        <dbReference type="EMBL" id="RXH93459.1"/>
    </source>
</evidence>
<organism evidence="1 2">
    <name type="scientific">Malus domestica</name>
    <name type="common">Apple</name>
    <name type="synonym">Pyrus malus</name>
    <dbReference type="NCBI Taxonomy" id="3750"/>
    <lineage>
        <taxon>Eukaryota</taxon>
        <taxon>Viridiplantae</taxon>
        <taxon>Streptophyta</taxon>
        <taxon>Embryophyta</taxon>
        <taxon>Tracheophyta</taxon>
        <taxon>Spermatophyta</taxon>
        <taxon>Magnoliopsida</taxon>
        <taxon>eudicotyledons</taxon>
        <taxon>Gunneridae</taxon>
        <taxon>Pentapetalae</taxon>
        <taxon>rosids</taxon>
        <taxon>fabids</taxon>
        <taxon>Rosales</taxon>
        <taxon>Rosaceae</taxon>
        <taxon>Amygdaloideae</taxon>
        <taxon>Maleae</taxon>
        <taxon>Malus</taxon>
    </lineage>
</organism>
<comment type="caution">
    <text evidence="1">The sequence shown here is derived from an EMBL/GenBank/DDBJ whole genome shotgun (WGS) entry which is preliminary data.</text>
</comment>
<proteinExistence type="predicted"/>
<evidence type="ECO:0000313" key="2">
    <source>
        <dbReference type="Proteomes" id="UP000290289"/>
    </source>
</evidence>